<feature type="transmembrane region" description="Helical" evidence="7">
    <location>
        <begin position="343"/>
        <end position="362"/>
    </location>
</feature>
<dbReference type="Proteomes" id="UP000288028">
    <property type="component" value="Unassembled WGS sequence"/>
</dbReference>
<proteinExistence type="predicted"/>
<gene>
    <name evidence="9" type="ORF">CBF28_00815</name>
</gene>
<feature type="region of interest" description="Disordered" evidence="6">
    <location>
        <begin position="64"/>
        <end position="86"/>
    </location>
</feature>
<evidence type="ECO:0000256" key="2">
    <source>
        <dbReference type="ARBA" id="ARBA00022525"/>
    </source>
</evidence>
<dbReference type="Pfam" id="PF00746">
    <property type="entry name" value="Gram_pos_anchor"/>
    <property type="match status" value="1"/>
</dbReference>
<evidence type="ECO:0000256" key="3">
    <source>
        <dbReference type="ARBA" id="ARBA00022729"/>
    </source>
</evidence>
<dbReference type="PROSITE" id="PS50847">
    <property type="entry name" value="GRAM_POS_ANCHORING"/>
    <property type="match status" value="1"/>
</dbReference>
<keyword evidence="1" id="KW-0134">Cell wall</keyword>
<dbReference type="NCBIfam" id="TIGR01167">
    <property type="entry name" value="LPXTG_anchor"/>
    <property type="match status" value="1"/>
</dbReference>
<keyword evidence="7" id="KW-0812">Transmembrane</keyword>
<keyword evidence="5" id="KW-0175">Coiled coil</keyword>
<comment type="caution">
    <text evidence="9">The sequence shown here is derived from an EMBL/GenBank/DDBJ whole genome shotgun (WGS) entry which is preliminary data.</text>
</comment>
<sequence>MLQKLLNSNKKKCKSNIKKEEIKMKKRMLGFVLVSSLMLGFGIGAKAEEAEVNKTDESVTAVANEDINKEEGETSEPVKQVDPPKQVDQDVAAQKIEVKQKVESLNDTNAKDKVPGLLSRLEKAVTMEEVQAISNEASQLWADYALAIEVNSYKNTISDLQKLNKITKEKADELIAKLDNAKTSQEAKDIFSEVAGLIDGNALVEKRDKLTSKVNELVKQGKLTKEQGDKFLGQIEVSRYVAELEIIEAEVDKQVKLNETSGEANFKEKYAAIESSIKQYVEQNKLTKEQGDNFLAKLKKCQTIDELNALSNEIEKQVKDNEASKTTTTKPKSILPQTGEKQTIMSVVIGLVFLLGVGVVFFKKRQRKS</sequence>
<accession>A0A430B8Y5</accession>
<keyword evidence="7" id="KW-1133">Transmembrane helix</keyword>
<dbReference type="AlphaFoldDB" id="A0A430B8Y5"/>
<keyword evidence="10" id="KW-1185">Reference proteome</keyword>
<organism evidence="9 10">
    <name type="scientific">Vagococcus carniphilus</name>
    <dbReference type="NCBI Taxonomy" id="218144"/>
    <lineage>
        <taxon>Bacteria</taxon>
        <taxon>Bacillati</taxon>
        <taxon>Bacillota</taxon>
        <taxon>Bacilli</taxon>
        <taxon>Lactobacillales</taxon>
        <taxon>Enterococcaceae</taxon>
        <taxon>Vagococcus</taxon>
    </lineage>
</organism>
<feature type="coiled-coil region" evidence="5">
    <location>
        <begin position="150"/>
        <end position="188"/>
    </location>
</feature>
<keyword evidence="3" id="KW-0732">Signal</keyword>
<evidence type="ECO:0000256" key="4">
    <source>
        <dbReference type="ARBA" id="ARBA00023088"/>
    </source>
</evidence>
<evidence type="ECO:0000259" key="8">
    <source>
        <dbReference type="PROSITE" id="PS50847"/>
    </source>
</evidence>
<keyword evidence="7" id="KW-0472">Membrane</keyword>
<keyword evidence="4" id="KW-0572">Peptidoglycan-anchor</keyword>
<evidence type="ECO:0000256" key="5">
    <source>
        <dbReference type="SAM" id="Coils"/>
    </source>
</evidence>
<protein>
    <recommendedName>
        <fullName evidence="8">Gram-positive cocci surface proteins LPxTG domain-containing protein</fullName>
    </recommendedName>
</protein>
<evidence type="ECO:0000256" key="7">
    <source>
        <dbReference type="SAM" id="Phobius"/>
    </source>
</evidence>
<dbReference type="InterPro" id="IPR019931">
    <property type="entry name" value="LPXTG_anchor"/>
</dbReference>
<dbReference type="OrthoDB" id="2194813at2"/>
<evidence type="ECO:0000313" key="9">
    <source>
        <dbReference type="EMBL" id="RSU16759.1"/>
    </source>
</evidence>
<evidence type="ECO:0000256" key="6">
    <source>
        <dbReference type="SAM" id="MobiDB-lite"/>
    </source>
</evidence>
<evidence type="ECO:0000256" key="1">
    <source>
        <dbReference type="ARBA" id="ARBA00022512"/>
    </source>
</evidence>
<reference evidence="9 10" key="1">
    <citation type="submission" date="2017-05" db="EMBL/GenBank/DDBJ databases">
        <title>Vagococcus spp. assemblies.</title>
        <authorList>
            <person name="Gulvik C.A."/>
        </authorList>
    </citation>
    <scope>NUCLEOTIDE SEQUENCE [LARGE SCALE GENOMIC DNA]</scope>
    <source>
        <strain evidence="9 10">SS1714</strain>
    </source>
</reference>
<evidence type="ECO:0000313" key="10">
    <source>
        <dbReference type="Proteomes" id="UP000288028"/>
    </source>
</evidence>
<name>A0A430B8Y5_9ENTE</name>
<keyword evidence="2" id="KW-0964">Secreted</keyword>
<dbReference type="EMBL" id="NGKB01000001">
    <property type="protein sequence ID" value="RSU16759.1"/>
    <property type="molecule type" value="Genomic_DNA"/>
</dbReference>
<feature type="domain" description="Gram-positive cocci surface proteins LPxTG" evidence="8">
    <location>
        <begin position="335"/>
        <end position="369"/>
    </location>
</feature>